<organism evidence="4 5">
    <name type="scientific">Acetivibrio clariflavus (strain DSM 19732 / NBRC 101661 / EBR45)</name>
    <name type="common">Clostridium clariflavum</name>
    <dbReference type="NCBI Taxonomy" id="720554"/>
    <lineage>
        <taxon>Bacteria</taxon>
        <taxon>Bacillati</taxon>
        <taxon>Bacillota</taxon>
        <taxon>Clostridia</taxon>
        <taxon>Eubacteriales</taxon>
        <taxon>Oscillospiraceae</taxon>
        <taxon>Acetivibrio</taxon>
    </lineage>
</organism>
<evidence type="ECO:0000259" key="3">
    <source>
        <dbReference type="Pfam" id="PF22617"/>
    </source>
</evidence>
<dbReference type="PANTHER" id="PTHR42880:SF1">
    <property type="entry name" value="ISOPROPYLMALATE_HOMOCITRATE_CITRAMALATE SYNTHASE FAMILY PROTEIN"/>
    <property type="match status" value="1"/>
</dbReference>
<evidence type="ECO:0000313" key="5">
    <source>
        <dbReference type="Proteomes" id="UP000005435"/>
    </source>
</evidence>
<sequence length="357" mass="40103">MRDGVSFMAIPLGKNNAVTVVDRTLSELLSKKYAGKRLETVYFCRILKEIGVDLIEIDTKFLESIPKLPCGVAFLLRINSKEDVMRAFKSNVKYCIFPEKTLQDAETVRKAKNFGIKTTVEVKAEKLSDIDRVKNLSNLDLVDEVRLAGLDSIFDPLWVNKVKKLSKTLNKAINICPQDTYYSATALALEAIMSGINSITVSFLGYGKSTGLAALEEVVTATKVILNTEMKLDLSKLPEAAQYFTLISGIKIPENKPVVGKRIFEYQAGIHADGIEKDPETYEPFDPSMVGLKRELTIGKHSGKRALQRKLEELGIICKLEEAARILNYVREKSIQCKRDLLDEEILDIYKSLQFIR</sequence>
<protein>
    <submittedName>
        <fullName evidence="4">Isopropylmalate/homocitrate/citramalate synthase</fullName>
    </submittedName>
</protein>
<evidence type="ECO:0000313" key="4">
    <source>
        <dbReference type="EMBL" id="AEV67926.1"/>
    </source>
</evidence>
<evidence type="ECO:0000256" key="1">
    <source>
        <dbReference type="ARBA" id="ARBA00022679"/>
    </source>
</evidence>
<dbReference type="Pfam" id="PF22617">
    <property type="entry name" value="HCS_D2"/>
    <property type="match status" value="1"/>
</dbReference>
<dbReference type="InterPro" id="IPR054691">
    <property type="entry name" value="LeuA/HCS_post-cat"/>
</dbReference>
<reference evidence="4 5" key="2">
    <citation type="journal article" date="2012" name="Stand. Genomic Sci.">
        <title>Complete Genome Sequence of Clostridium clariflavum DSM 19732.</title>
        <authorList>
            <person name="Izquierdo J.A."/>
            <person name="Goodwin L."/>
            <person name="Davenport K.W."/>
            <person name="Teshima H."/>
            <person name="Bruce D."/>
            <person name="Detter C."/>
            <person name="Tapia R."/>
            <person name="Han S."/>
            <person name="Land M."/>
            <person name="Hauser L."/>
            <person name="Jeffries C.D."/>
            <person name="Han J."/>
            <person name="Pitluck S."/>
            <person name="Nolan M."/>
            <person name="Chen A."/>
            <person name="Huntemann M."/>
            <person name="Mavromatis K."/>
            <person name="Mikhailova N."/>
            <person name="Liolios K."/>
            <person name="Woyke T."/>
            <person name="Lynd L.R."/>
        </authorList>
    </citation>
    <scope>NUCLEOTIDE SEQUENCE [LARGE SCALE GENOMIC DNA]</scope>
    <source>
        <strain evidence="5">DSM 19732 / NBRC 101661 / EBR45</strain>
    </source>
</reference>
<name>G8LZM5_ACECE</name>
<reference evidence="5" key="1">
    <citation type="submission" date="2011-12" db="EMBL/GenBank/DDBJ databases">
        <title>Complete sequence of Clostridium clariflavum DSM 19732.</title>
        <authorList>
            <consortium name="US DOE Joint Genome Institute"/>
            <person name="Lucas S."/>
            <person name="Han J."/>
            <person name="Lapidus A."/>
            <person name="Cheng J.-F."/>
            <person name="Goodwin L."/>
            <person name="Pitluck S."/>
            <person name="Peters L."/>
            <person name="Teshima H."/>
            <person name="Detter J.C."/>
            <person name="Han C."/>
            <person name="Tapia R."/>
            <person name="Land M."/>
            <person name="Hauser L."/>
            <person name="Kyrpides N."/>
            <person name="Ivanova N."/>
            <person name="Pagani I."/>
            <person name="Kitzmiller T."/>
            <person name="Lynd L."/>
            <person name="Izquierdo J."/>
            <person name="Woyke T."/>
        </authorList>
    </citation>
    <scope>NUCLEOTIDE SEQUENCE [LARGE SCALE GENOMIC DNA]</scope>
    <source>
        <strain evidence="5">DSM 19732 / NBRC 101661 / EBR45</strain>
    </source>
</reference>
<dbReference type="GO" id="GO:0016740">
    <property type="term" value="F:transferase activity"/>
    <property type="evidence" value="ECO:0007669"/>
    <property type="project" value="UniProtKB-KW"/>
</dbReference>
<gene>
    <name evidence="4" type="ordered locus">Clocl_1269</name>
</gene>
<accession>G8LZM5</accession>
<dbReference type="Gene3D" id="3.20.20.70">
    <property type="entry name" value="Aldolase class I"/>
    <property type="match status" value="1"/>
</dbReference>
<dbReference type="SUPFAM" id="SSF51569">
    <property type="entry name" value="Aldolase"/>
    <property type="match status" value="1"/>
</dbReference>
<dbReference type="HOGENOM" id="CLU_022158_1_0_9"/>
<evidence type="ECO:0000259" key="2">
    <source>
        <dbReference type="Pfam" id="PF00682"/>
    </source>
</evidence>
<feature type="domain" description="2-isopropylmalate synthase/homocitrate synthase post-catalytic" evidence="3">
    <location>
        <begin position="258"/>
        <end position="332"/>
    </location>
</feature>
<keyword evidence="1" id="KW-0808">Transferase</keyword>
<dbReference type="EMBL" id="CP003065">
    <property type="protein sequence ID" value="AEV67926.1"/>
    <property type="molecule type" value="Genomic_DNA"/>
</dbReference>
<dbReference type="AlphaFoldDB" id="G8LZM5"/>
<dbReference type="STRING" id="720554.Clocl_1269"/>
<dbReference type="InterPro" id="IPR013785">
    <property type="entry name" value="Aldolase_TIM"/>
</dbReference>
<dbReference type="PANTHER" id="PTHR42880">
    <property type="entry name" value="HOMOCITRATE SYNTHASE"/>
    <property type="match status" value="1"/>
</dbReference>
<dbReference type="Proteomes" id="UP000005435">
    <property type="component" value="Chromosome"/>
</dbReference>
<proteinExistence type="predicted"/>
<dbReference type="KEGG" id="ccl:Clocl_1269"/>
<dbReference type="InterPro" id="IPR000891">
    <property type="entry name" value="PYR_CT"/>
</dbReference>
<dbReference type="eggNOG" id="COG0119">
    <property type="taxonomic scope" value="Bacteria"/>
</dbReference>
<dbReference type="Gene3D" id="1.10.238.260">
    <property type="match status" value="1"/>
</dbReference>
<dbReference type="Pfam" id="PF00682">
    <property type="entry name" value="HMGL-like"/>
    <property type="match status" value="1"/>
</dbReference>
<feature type="domain" description="Pyruvate carboxyltransferase" evidence="2">
    <location>
        <begin position="106"/>
        <end position="242"/>
    </location>
</feature>
<keyword evidence="5" id="KW-1185">Reference proteome</keyword>